<gene>
    <name evidence="1" type="ORF">vBPaePE220_00031</name>
</gene>
<dbReference type="EMBL" id="MF490237">
    <property type="protein sequence ID" value="ASZ72171.1"/>
    <property type="molecule type" value="Genomic_DNA"/>
</dbReference>
<protein>
    <submittedName>
        <fullName evidence="1">Uncharacterized protein</fullName>
    </submittedName>
</protein>
<reference evidence="1 2" key="1">
    <citation type="submission" date="2017-07" db="EMBL/GenBank/DDBJ databases">
        <title>Use of a Phage Cocktail against Pseudomonas aeruginosa Infections.</title>
        <authorList>
            <person name="Forti F."/>
            <person name="Roach D."/>
            <person name="Cafora M."/>
            <person name="Pasini M."/>
            <person name="Horner D.S."/>
            <person name="Briani F."/>
            <person name="Debarbieux L."/>
            <person name="Ghisotti D."/>
        </authorList>
    </citation>
    <scope>NUCLEOTIDE SEQUENCE [LARGE SCALE GENOMIC DNA]</scope>
</reference>
<evidence type="ECO:0000313" key="1">
    <source>
        <dbReference type="EMBL" id="ASZ72171.1"/>
    </source>
</evidence>
<evidence type="ECO:0000313" key="2">
    <source>
        <dbReference type="Proteomes" id="UP000241174"/>
    </source>
</evidence>
<sequence>MQGHQHPHEKNADCHCVACRPLERPCDCEGCMRLMSGSGKPPAQGIGVKGIEPRPIELTPSQEMYVNWKAVGALPPFQMFVHEQAPCPPDRCQQQWAIDYGVRYGAQVGDRVLLERYAQWHQAKGYWPDETILGQPVEGAN</sequence>
<name>A0A2K8HN63_9CAUD</name>
<keyword evidence="2" id="KW-1185">Reference proteome</keyword>
<dbReference type="Proteomes" id="UP000241174">
    <property type="component" value="Genome"/>
</dbReference>
<organism evidence="1 2">
    <name type="scientific">Pseudomonas phage vB_PaeP_E220</name>
    <dbReference type="NCBI Taxonomy" id="2034343"/>
    <lineage>
        <taxon>Viruses</taxon>
        <taxon>Duplodnaviria</taxon>
        <taxon>Heunggongvirae</taxon>
        <taxon>Uroviricota</taxon>
        <taxon>Caudoviricetes</taxon>
        <taxon>Hollowayvirus</taxon>
        <taxon>Hollowayvirus E220</taxon>
    </lineage>
</organism>
<accession>A0A2K8HN63</accession>
<proteinExistence type="predicted"/>